<dbReference type="EMBL" id="LECT01000055">
    <property type="protein sequence ID" value="KLU01142.1"/>
    <property type="molecule type" value="Genomic_DNA"/>
</dbReference>
<reference evidence="1" key="1">
    <citation type="submission" date="2015-05" db="EMBL/GenBank/DDBJ databases">
        <title>Permanent draft genome of Rhodopirellula islandicus K833.</title>
        <authorList>
            <person name="Kizina J."/>
            <person name="Richter M."/>
            <person name="Glockner F.O."/>
            <person name="Harder J."/>
        </authorList>
    </citation>
    <scope>NUCLEOTIDE SEQUENCE [LARGE SCALE GENOMIC DNA]</scope>
    <source>
        <strain evidence="1">K833</strain>
    </source>
</reference>
<dbReference type="AlphaFoldDB" id="A0A0J1B2Z0"/>
<comment type="caution">
    <text evidence="1">The sequence shown here is derived from an EMBL/GenBank/DDBJ whole genome shotgun (WGS) entry which is preliminary data.</text>
</comment>
<dbReference type="Proteomes" id="UP000036367">
    <property type="component" value="Unassembled WGS sequence"/>
</dbReference>
<accession>A0A0J1B2Z0</accession>
<organism evidence="1 2">
    <name type="scientific">Rhodopirellula islandica</name>
    <dbReference type="NCBI Taxonomy" id="595434"/>
    <lineage>
        <taxon>Bacteria</taxon>
        <taxon>Pseudomonadati</taxon>
        <taxon>Planctomycetota</taxon>
        <taxon>Planctomycetia</taxon>
        <taxon>Pirellulales</taxon>
        <taxon>Pirellulaceae</taxon>
        <taxon>Rhodopirellula</taxon>
    </lineage>
</organism>
<proteinExistence type="predicted"/>
<name>A0A0J1B2Z0_RHOIS</name>
<gene>
    <name evidence="1" type="ORF">RISK_006711</name>
</gene>
<evidence type="ECO:0000313" key="1">
    <source>
        <dbReference type="EMBL" id="KLU01142.1"/>
    </source>
</evidence>
<protein>
    <submittedName>
        <fullName evidence="1">Uncharacterized protein</fullName>
    </submittedName>
</protein>
<keyword evidence="2" id="KW-1185">Reference proteome</keyword>
<evidence type="ECO:0000313" key="2">
    <source>
        <dbReference type="Proteomes" id="UP000036367"/>
    </source>
</evidence>
<dbReference type="STRING" id="595434.RISK_006711"/>
<sequence length="39" mass="4586">MLTFCRWSLLSRSLLRYWCFTVDDGQLLVRIGPQSTLLP</sequence>